<keyword evidence="3" id="KW-1185">Reference proteome</keyword>
<dbReference type="AlphaFoldDB" id="A0ABD1GG99"/>
<organism evidence="2 3">
    <name type="scientific">Salvia divinorum</name>
    <name type="common">Maria pastora</name>
    <name type="synonym">Diviner's sage</name>
    <dbReference type="NCBI Taxonomy" id="28513"/>
    <lineage>
        <taxon>Eukaryota</taxon>
        <taxon>Viridiplantae</taxon>
        <taxon>Streptophyta</taxon>
        <taxon>Embryophyta</taxon>
        <taxon>Tracheophyta</taxon>
        <taxon>Spermatophyta</taxon>
        <taxon>Magnoliopsida</taxon>
        <taxon>eudicotyledons</taxon>
        <taxon>Gunneridae</taxon>
        <taxon>Pentapetalae</taxon>
        <taxon>asterids</taxon>
        <taxon>lamiids</taxon>
        <taxon>Lamiales</taxon>
        <taxon>Lamiaceae</taxon>
        <taxon>Nepetoideae</taxon>
        <taxon>Mentheae</taxon>
        <taxon>Salviinae</taxon>
        <taxon>Salvia</taxon>
        <taxon>Salvia subgen. Calosphace</taxon>
    </lineage>
</organism>
<feature type="transmembrane region" description="Helical" evidence="1">
    <location>
        <begin position="93"/>
        <end position="111"/>
    </location>
</feature>
<protein>
    <submittedName>
        <fullName evidence="2">Uncharacterized protein</fullName>
    </submittedName>
</protein>
<keyword evidence="1" id="KW-0472">Membrane</keyword>
<dbReference type="Proteomes" id="UP001567538">
    <property type="component" value="Unassembled WGS sequence"/>
</dbReference>
<proteinExistence type="predicted"/>
<sequence>MNQKAAAAFFAIHRSSIESFLPNNLHPKTTSLRILTIPASSKHQRNQTADDKAAFVSQEDVKYFVQLGGASVAGAAAIKYGSIIFPEITQPNLAQALFIIFAPVIVAIVLLSKQSRA</sequence>
<keyword evidence="1" id="KW-1133">Transmembrane helix</keyword>
<evidence type="ECO:0000313" key="3">
    <source>
        <dbReference type="Proteomes" id="UP001567538"/>
    </source>
</evidence>
<reference evidence="2 3" key="1">
    <citation type="submission" date="2024-06" db="EMBL/GenBank/DDBJ databases">
        <title>A chromosome level genome sequence of Diviner's sage (Salvia divinorum).</title>
        <authorList>
            <person name="Ford S.A."/>
            <person name="Ro D.-K."/>
            <person name="Ness R.W."/>
            <person name="Phillips M.A."/>
        </authorList>
    </citation>
    <scope>NUCLEOTIDE SEQUENCE [LARGE SCALE GENOMIC DNA]</scope>
    <source>
        <strain evidence="2">SAF-2024a</strain>
        <tissue evidence="2">Leaf</tissue>
    </source>
</reference>
<accession>A0ABD1GG99</accession>
<evidence type="ECO:0000313" key="2">
    <source>
        <dbReference type="EMBL" id="KAL1543148.1"/>
    </source>
</evidence>
<comment type="caution">
    <text evidence="2">The sequence shown here is derived from an EMBL/GenBank/DDBJ whole genome shotgun (WGS) entry which is preliminary data.</text>
</comment>
<dbReference type="PANTHER" id="PTHR37224">
    <property type="entry name" value="OS02G0804400 PROTEIN"/>
    <property type="match status" value="1"/>
</dbReference>
<keyword evidence="1" id="KW-0812">Transmembrane</keyword>
<name>A0ABD1GG99_SALDI</name>
<evidence type="ECO:0000256" key="1">
    <source>
        <dbReference type="SAM" id="Phobius"/>
    </source>
</evidence>
<gene>
    <name evidence="2" type="ORF">AAHA92_20158</name>
</gene>
<dbReference type="EMBL" id="JBEAFC010000008">
    <property type="protein sequence ID" value="KAL1543148.1"/>
    <property type="molecule type" value="Genomic_DNA"/>
</dbReference>